<keyword evidence="2" id="KW-0346">Stress response</keyword>
<gene>
    <name evidence="2" type="ORF">H4Q32_014109</name>
</gene>
<sequence length="207" mass="22202">MAMLARAAESVGLEWKPPLCPEPSRLDDWYLGPHSVAHPPLPPLMVVQRGGIQLSRWWSAVAMQLCSEAASIRRGNPLLPSRACSPGQDCTVSGSGHVHHGGPGAPSLANMRETDKTRFLNAPVSQTGLFGDAVENFAQRFSTAQKHTEAIRHNLPRHAAATSAPPPAPTQPSQQPSQQCRGAGHRAAAPPVQARTKTSAKRKSKWL</sequence>
<evidence type="ECO:0000313" key="3">
    <source>
        <dbReference type="Proteomes" id="UP000830375"/>
    </source>
</evidence>
<dbReference type="Proteomes" id="UP000830375">
    <property type="component" value="Unassembled WGS sequence"/>
</dbReference>
<evidence type="ECO:0000313" key="2">
    <source>
        <dbReference type="EMBL" id="KAI2653769.1"/>
    </source>
</evidence>
<organism evidence="2 3">
    <name type="scientific">Labeo rohita</name>
    <name type="common">Indian major carp</name>
    <name type="synonym">Cyprinus rohita</name>
    <dbReference type="NCBI Taxonomy" id="84645"/>
    <lineage>
        <taxon>Eukaryota</taxon>
        <taxon>Metazoa</taxon>
        <taxon>Chordata</taxon>
        <taxon>Craniata</taxon>
        <taxon>Vertebrata</taxon>
        <taxon>Euteleostomi</taxon>
        <taxon>Actinopterygii</taxon>
        <taxon>Neopterygii</taxon>
        <taxon>Teleostei</taxon>
        <taxon>Ostariophysi</taxon>
        <taxon>Cypriniformes</taxon>
        <taxon>Cyprinidae</taxon>
        <taxon>Labeoninae</taxon>
        <taxon>Labeonini</taxon>
        <taxon>Labeo</taxon>
    </lineage>
</organism>
<evidence type="ECO:0000256" key="1">
    <source>
        <dbReference type="SAM" id="MobiDB-lite"/>
    </source>
</evidence>
<name>A0ABQ8LSY6_LABRO</name>
<dbReference type="EMBL" id="JACTAM010000018">
    <property type="protein sequence ID" value="KAI2653769.1"/>
    <property type="molecule type" value="Genomic_DNA"/>
</dbReference>
<feature type="region of interest" description="Disordered" evidence="1">
    <location>
        <begin position="158"/>
        <end position="207"/>
    </location>
</feature>
<accession>A0ABQ8LSY6</accession>
<reference evidence="2 3" key="1">
    <citation type="submission" date="2022-01" db="EMBL/GenBank/DDBJ databases">
        <title>A high-quality chromosome-level genome assembly of rohu carp, Labeo rohita.</title>
        <authorList>
            <person name="Arick M.A. II"/>
            <person name="Hsu C.-Y."/>
            <person name="Magbanua Z."/>
            <person name="Pechanova O."/>
            <person name="Grover C."/>
            <person name="Miller E."/>
            <person name="Thrash A."/>
            <person name="Ezzel L."/>
            <person name="Alam S."/>
            <person name="Benzie J."/>
            <person name="Hamilton M."/>
            <person name="Karsi A."/>
            <person name="Lawrence M.L."/>
            <person name="Peterson D.G."/>
        </authorList>
    </citation>
    <scope>NUCLEOTIDE SEQUENCE [LARGE SCALE GENOMIC DNA]</scope>
    <source>
        <strain evidence="3">BAU-BD-2019</strain>
        <tissue evidence="2">Blood</tissue>
    </source>
</reference>
<keyword evidence="3" id="KW-1185">Reference proteome</keyword>
<comment type="caution">
    <text evidence="2">The sequence shown here is derived from an EMBL/GenBank/DDBJ whole genome shotgun (WGS) entry which is preliminary data.</text>
</comment>
<feature type="compositionally biased region" description="Basic residues" evidence="1">
    <location>
        <begin position="198"/>
        <end position="207"/>
    </location>
</feature>
<proteinExistence type="predicted"/>
<protein>
    <submittedName>
        <fullName evidence="2">Heat shock factor protein</fullName>
    </submittedName>
</protein>